<feature type="domain" description="Lipoyl-binding" evidence="1">
    <location>
        <begin position="2"/>
        <end position="76"/>
    </location>
</feature>
<comment type="caution">
    <text evidence="2">The sequence shown here is derived from an EMBL/GenBank/DDBJ whole genome shotgun (WGS) entry which is preliminary data.</text>
</comment>
<dbReference type="CDD" id="cd06849">
    <property type="entry name" value="lipoyl_domain"/>
    <property type="match status" value="1"/>
</dbReference>
<accession>A0A1A0RI16</accession>
<protein>
    <submittedName>
        <fullName evidence="2">Dihydrolipoamide acyltransferase</fullName>
    </submittedName>
</protein>
<dbReference type="PROSITE" id="PS50968">
    <property type="entry name" value="BIOTINYL_LIPOYL"/>
    <property type="match status" value="1"/>
</dbReference>
<dbReference type="EMBL" id="LZSO01000008">
    <property type="protein sequence ID" value="OBB33708.1"/>
    <property type="molecule type" value="Genomic_DNA"/>
</dbReference>
<sequence>MAHEVRIPKLGVAVEQAQITEWQCGDGDSVETGQAIYTLATDKTETEVESPAAGVITIIGEVDVDYPVGTIIATID</sequence>
<reference evidence="3" key="1">
    <citation type="submission" date="2016-06" db="EMBL/GenBank/DDBJ databases">
        <authorList>
            <person name="Sutton G."/>
            <person name="Brinkac L."/>
            <person name="Sanka R."/>
            <person name="Adams M."/>
            <person name="Lau E."/>
            <person name="Mehaffy C."/>
            <person name="Tameris M."/>
            <person name="Hatherill M."/>
            <person name="Hanekom W."/>
            <person name="Mahomed H."/>
            <person name="Mcshane H."/>
        </authorList>
    </citation>
    <scope>NUCLEOTIDE SEQUENCE [LARGE SCALE GENOMIC DNA]</scope>
    <source>
        <strain evidence="3">852002-51209_SCH5440388</strain>
    </source>
</reference>
<dbReference type="OrthoDB" id="9805770at2"/>
<evidence type="ECO:0000313" key="2">
    <source>
        <dbReference type="EMBL" id="OBB33708.1"/>
    </source>
</evidence>
<dbReference type="InterPro" id="IPR000089">
    <property type="entry name" value="Biotin_lipoyl"/>
</dbReference>
<name>A0A1A0RI16_MYCPR</name>
<organism evidence="2 3">
    <name type="scientific">Mycolicibacterium peregrinum</name>
    <name type="common">Mycobacterium peregrinum</name>
    <dbReference type="NCBI Taxonomy" id="43304"/>
    <lineage>
        <taxon>Bacteria</taxon>
        <taxon>Bacillati</taxon>
        <taxon>Actinomycetota</taxon>
        <taxon>Actinomycetes</taxon>
        <taxon>Mycobacteriales</taxon>
        <taxon>Mycobacteriaceae</taxon>
        <taxon>Mycolicibacterium</taxon>
    </lineage>
</organism>
<dbReference type="Proteomes" id="UP000093902">
    <property type="component" value="Unassembled WGS sequence"/>
</dbReference>
<dbReference type="Pfam" id="PF00364">
    <property type="entry name" value="Biotin_lipoyl"/>
    <property type="match status" value="1"/>
</dbReference>
<dbReference type="InterPro" id="IPR011053">
    <property type="entry name" value="Single_hybrid_motif"/>
</dbReference>
<keyword evidence="2" id="KW-0808">Transferase</keyword>
<keyword evidence="2" id="KW-0012">Acyltransferase</keyword>
<dbReference type="AlphaFoldDB" id="A0A1A0RI16"/>
<dbReference type="Gene3D" id="2.40.50.100">
    <property type="match status" value="1"/>
</dbReference>
<evidence type="ECO:0000259" key="1">
    <source>
        <dbReference type="PROSITE" id="PS50968"/>
    </source>
</evidence>
<proteinExistence type="predicted"/>
<dbReference type="SUPFAM" id="SSF51230">
    <property type="entry name" value="Single hybrid motif"/>
    <property type="match status" value="1"/>
</dbReference>
<dbReference type="RefSeq" id="WP_064929598.1">
    <property type="nucleotide sequence ID" value="NZ_LZSO01000008.1"/>
</dbReference>
<dbReference type="GO" id="GO:0016746">
    <property type="term" value="F:acyltransferase activity"/>
    <property type="evidence" value="ECO:0007669"/>
    <property type="project" value="UniProtKB-KW"/>
</dbReference>
<gene>
    <name evidence="2" type="ORF">A5792_11460</name>
</gene>
<evidence type="ECO:0000313" key="3">
    <source>
        <dbReference type="Proteomes" id="UP000093902"/>
    </source>
</evidence>